<proteinExistence type="predicted"/>
<evidence type="ECO:0000313" key="6">
    <source>
        <dbReference type="EMBL" id="GFO28399.1"/>
    </source>
</evidence>
<keyword evidence="1" id="KW-0770">Synapse</keyword>
<dbReference type="SUPFAM" id="SSF47769">
    <property type="entry name" value="SAM/Pointed domain"/>
    <property type="match status" value="1"/>
</dbReference>
<dbReference type="EMBL" id="BLXT01006036">
    <property type="protein sequence ID" value="GFO28399.1"/>
    <property type="molecule type" value="Genomic_DNA"/>
</dbReference>
<evidence type="ECO:0000256" key="1">
    <source>
        <dbReference type="ARBA" id="ARBA00023018"/>
    </source>
</evidence>
<gene>
    <name evidence="6" type="ORF">PoB_005490400</name>
</gene>
<feature type="compositionally biased region" description="Polar residues" evidence="3">
    <location>
        <begin position="554"/>
        <end position="569"/>
    </location>
</feature>
<dbReference type="Pfam" id="PF00536">
    <property type="entry name" value="SAM_1"/>
    <property type="match status" value="1"/>
</dbReference>
<dbReference type="PROSITE" id="PS50106">
    <property type="entry name" value="PDZ"/>
    <property type="match status" value="1"/>
</dbReference>
<dbReference type="GO" id="GO:0035255">
    <property type="term" value="F:ionotropic glutamate receptor binding"/>
    <property type="evidence" value="ECO:0007669"/>
    <property type="project" value="TreeGrafter"/>
</dbReference>
<feature type="compositionally biased region" description="Low complexity" evidence="3">
    <location>
        <begin position="607"/>
        <end position="623"/>
    </location>
</feature>
<dbReference type="InterPro" id="IPR001478">
    <property type="entry name" value="PDZ"/>
</dbReference>
<dbReference type="PANTHER" id="PTHR24135:SF28">
    <property type="entry name" value="LD13733P"/>
    <property type="match status" value="1"/>
</dbReference>
<comment type="subcellular location">
    <subcellularLocation>
        <location evidence="2">Postsynaptic density</location>
    </subcellularLocation>
</comment>
<protein>
    <submittedName>
        <fullName evidence="6">Sh3 and multiple ankyrin repeat domains protein 3</fullName>
    </submittedName>
</protein>
<dbReference type="InterPro" id="IPR051569">
    <property type="entry name" value="SHANK"/>
</dbReference>
<feature type="region of interest" description="Disordered" evidence="3">
    <location>
        <begin position="126"/>
        <end position="147"/>
    </location>
</feature>
<dbReference type="Pfam" id="PF00595">
    <property type="entry name" value="PDZ"/>
    <property type="match status" value="1"/>
</dbReference>
<feature type="domain" description="PDZ" evidence="5">
    <location>
        <begin position="28"/>
        <end position="125"/>
    </location>
</feature>
<dbReference type="PANTHER" id="PTHR24135">
    <property type="entry name" value="SH3 AND MULTIPLE ANKYRIN REPEAT DOMAINS PROTEIN"/>
    <property type="match status" value="1"/>
</dbReference>
<feature type="compositionally biased region" description="Polar residues" evidence="3">
    <location>
        <begin position="1053"/>
        <end position="1064"/>
    </location>
</feature>
<dbReference type="Gene3D" id="1.10.150.50">
    <property type="entry name" value="Transcription Factor, Ets-1"/>
    <property type="match status" value="1"/>
</dbReference>
<feature type="region of interest" description="Disordered" evidence="3">
    <location>
        <begin position="334"/>
        <end position="357"/>
    </location>
</feature>
<keyword evidence="7" id="KW-1185">Reference proteome</keyword>
<reference evidence="6 7" key="1">
    <citation type="journal article" date="2021" name="Elife">
        <title>Chloroplast acquisition without the gene transfer in kleptoplastic sea slugs, Plakobranchus ocellatus.</title>
        <authorList>
            <person name="Maeda T."/>
            <person name="Takahashi S."/>
            <person name="Yoshida T."/>
            <person name="Shimamura S."/>
            <person name="Takaki Y."/>
            <person name="Nagai Y."/>
            <person name="Toyoda A."/>
            <person name="Suzuki Y."/>
            <person name="Arimoto A."/>
            <person name="Ishii H."/>
            <person name="Satoh N."/>
            <person name="Nishiyama T."/>
            <person name="Hasebe M."/>
            <person name="Maruyama T."/>
            <person name="Minagawa J."/>
            <person name="Obokata J."/>
            <person name="Shigenobu S."/>
        </authorList>
    </citation>
    <scope>NUCLEOTIDE SEQUENCE [LARGE SCALE GENOMIC DNA]</scope>
</reference>
<name>A0AAV4C771_9GAST</name>
<sequence length="1350" mass="142040">MWMCLAVDIGYSDGDIEFHITWDQLPRVVLLHRSAEGYGFVLRGAKSKLPTGGGFNDFAPTAEYPALQYLDSVDPGSQADRAGLKSGDFILEINNENVVRASHEHVVHLIRSSSDVLTLKVITVASSTTDRPPSTPSSPLYHPSSPPDWRMSALPSGYYLQGQGYHVHPDSGAMTLPSRKKQAAPLPPQRDPNTSLSFSKGNSKSMAEGLAEIEKLDATIAEFEGQESVRRHSLHNLLDSNGDAKVASVRASHAAKRVSVVDYDELLSGEPSSKPTREYISPAEARIKKYHKKTPPPVMERARSTPDIVAAMHDQSNSSNGHVLYKPNGIHMGNGSNGSWNKSKMAPPAPNQAGSVQASHYYDSSRLLGAGAVSGRKGSAASTPELPDRLPVNNARGTAPGGPPTPEVVRINTNAARKSGTASASSSDGIYANVSGLVGHRRQQQMIHQDSVADDGSAGRGISFADQRVMEHAQQFIKKHPSATLLVTADIHASPEHSQDKRQKDEDVFEPEPDYEDSDIEEEERRPSNGDRRMSSLPQTAAGSVSSGNSSTSIVRQNRGSVTVISISSDKNKPAQATTNRNRNNSSSNSSNQSPPYPRAVVNTTVSPGESLASSRRSSVQSSEGGAARETSFFTNAQAPPPPPPGPPPPPPPPLPEHSPGGTLTMRGRKESEGGNSRGQSALPSRVSTEDILAAVANRKSRIQTVGPKVSEVKAAPIAKTSHELNQEALLAAVARRKSRMESEDSSVVEDIEAKLNRNKKLQASKFNRSTSKGETSSTAATPPIAEEVKVASTGTASSSAPTTTTTPAVAVSSSSASQKDPGSAIDSSVPSPREILSRFEPNKIKTSPAVLPKQTSAETKTSASSEQVVDFRSRLKPVAATSAGKSSPVAVTSQVPKSTTETVSAASPKPVSTTAGAAKSEPKAAAVVSSTAAPQVVSSTKTSSSKAPAPTPPVAKSTTPAPAVQPKTNSKPALAVTTSPSATTGQTPLTQAKPASDQTPTTPTSPTAPSASAADYIALAEKARLEYLKKKASGNMVATVSKKGPVEITPMNKKNSPRPSTSEETSKPKVNGTVPVTKHVTQVSKTNGKTPAAVIEVKPVPAVPGEKVQVTKVGQNGNVPGKAVNGGRPMSPLPGLVPPPPAGFEDVEGPASPPAAPRGVVIDIVPPPSSYDLDLPSPPPPLPVTALRQEDASSLVSSVSSLSTLSSEHGMKQSMSIEDMIAPPPPPPPAFDDDMDINDNDQDMSFIPPPPQFLEIDANANESKTVDKNSKPFADKSVGEWSCLDVLDWLDSLGLPQYRTSFAKAHVDGSKLLDMGRNEFITLGVTQVGHRMNLERSVKKLNIAASTNL</sequence>
<feature type="compositionally biased region" description="Polar residues" evidence="3">
    <location>
        <begin position="191"/>
        <end position="203"/>
    </location>
</feature>
<dbReference type="InterPro" id="IPR013761">
    <property type="entry name" value="SAM/pointed_sf"/>
</dbReference>
<comment type="caution">
    <text evidence="6">The sequence shown here is derived from an EMBL/GenBank/DDBJ whole genome shotgun (WGS) entry which is preliminary data.</text>
</comment>
<accession>A0AAV4C771</accession>
<feature type="compositionally biased region" description="Low complexity" evidence="3">
    <location>
        <begin position="854"/>
        <end position="868"/>
    </location>
</feature>
<dbReference type="CDD" id="cd06746">
    <property type="entry name" value="PDZ_SHANK1_3-like"/>
    <property type="match status" value="1"/>
</dbReference>
<evidence type="ECO:0000259" key="4">
    <source>
        <dbReference type="PROSITE" id="PS50105"/>
    </source>
</evidence>
<evidence type="ECO:0000313" key="7">
    <source>
        <dbReference type="Proteomes" id="UP000735302"/>
    </source>
</evidence>
<evidence type="ECO:0000256" key="3">
    <source>
        <dbReference type="SAM" id="MobiDB-lite"/>
    </source>
</evidence>
<dbReference type="Proteomes" id="UP000735302">
    <property type="component" value="Unassembled WGS sequence"/>
</dbReference>
<feature type="region of interest" description="Disordered" evidence="3">
    <location>
        <begin position="1045"/>
        <end position="1088"/>
    </location>
</feature>
<feature type="region of interest" description="Disordered" evidence="3">
    <location>
        <begin position="169"/>
        <end position="203"/>
    </location>
</feature>
<feature type="compositionally biased region" description="Polar residues" evidence="3">
    <location>
        <begin position="765"/>
        <end position="781"/>
    </location>
</feature>
<evidence type="ECO:0000259" key="5">
    <source>
        <dbReference type="PROSITE" id="PS50106"/>
    </source>
</evidence>
<feature type="compositionally biased region" description="Low complexity" evidence="3">
    <location>
        <begin position="791"/>
        <end position="818"/>
    </location>
</feature>
<dbReference type="GO" id="GO:0014069">
    <property type="term" value="C:postsynaptic density"/>
    <property type="evidence" value="ECO:0007669"/>
    <property type="project" value="UniProtKB-SubCell"/>
</dbReference>
<feature type="region of interest" description="Disordered" evidence="3">
    <location>
        <begin position="373"/>
        <end position="406"/>
    </location>
</feature>
<feature type="compositionally biased region" description="Pro residues" evidence="3">
    <location>
        <begin position="639"/>
        <end position="657"/>
    </location>
</feature>
<feature type="region of interest" description="Disordered" evidence="3">
    <location>
        <begin position="756"/>
        <end position="1013"/>
    </location>
</feature>
<evidence type="ECO:0000256" key="2">
    <source>
        <dbReference type="ARBA" id="ARBA00034105"/>
    </source>
</evidence>
<feature type="compositionally biased region" description="Low complexity" evidence="3">
    <location>
        <begin position="916"/>
        <end position="965"/>
    </location>
</feature>
<organism evidence="6 7">
    <name type="scientific">Plakobranchus ocellatus</name>
    <dbReference type="NCBI Taxonomy" id="259542"/>
    <lineage>
        <taxon>Eukaryota</taxon>
        <taxon>Metazoa</taxon>
        <taxon>Spiralia</taxon>
        <taxon>Lophotrochozoa</taxon>
        <taxon>Mollusca</taxon>
        <taxon>Gastropoda</taxon>
        <taxon>Heterobranchia</taxon>
        <taxon>Euthyneura</taxon>
        <taxon>Panpulmonata</taxon>
        <taxon>Sacoglossa</taxon>
        <taxon>Placobranchoidea</taxon>
        <taxon>Plakobranchidae</taxon>
        <taxon>Plakobranchus</taxon>
    </lineage>
</organism>
<dbReference type="SUPFAM" id="SSF50156">
    <property type="entry name" value="PDZ domain-like"/>
    <property type="match status" value="1"/>
</dbReference>
<dbReference type="SMART" id="SM00454">
    <property type="entry name" value="SAM"/>
    <property type="match status" value="1"/>
</dbReference>
<feature type="compositionally biased region" description="Low complexity" evidence="3">
    <location>
        <begin position="575"/>
        <end position="594"/>
    </location>
</feature>
<feature type="domain" description="SAM" evidence="4">
    <location>
        <begin position="1282"/>
        <end position="1345"/>
    </location>
</feature>
<dbReference type="GO" id="GO:0030160">
    <property type="term" value="F:synaptic receptor adaptor activity"/>
    <property type="evidence" value="ECO:0007669"/>
    <property type="project" value="TreeGrafter"/>
</dbReference>
<feature type="region of interest" description="Disordered" evidence="3">
    <location>
        <begin position="1107"/>
        <end position="1168"/>
    </location>
</feature>
<dbReference type="InterPro" id="IPR036034">
    <property type="entry name" value="PDZ_sf"/>
</dbReference>
<feature type="compositionally biased region" description="Basic and acidic residues" evidence="3">
    <location>
        <begin position="493"/>
        <end position="506"/>
    </location>
</feature>
<feature type="compositionally biased region" description="Polar residues" evidence="3">
    <location>
        <begin position="674"/>
        <end position="687"/>
    </location>
</feature>
<feature type="compositionally biased region" description="Low complexity" evidence="3">
    <location>
        <begin position="126"/>
        <end position="143"/>
    </location>
</feature>
<feature type="compositionally biased region" description="Acidic residues" evidence="3">
    <location>
        <begin position="507"/>
        <end position="522"/>
    </location>
</feature>
<dbReference type="Gene3D" id="2.30.42.10">
    <property type="match status" value="1"/>
</dbReference>
<feature type="compositionally biased region" description="Pro residues" evidence="3">
    <location>
        <begin position="1132"/>
        <end position="1143"/>
    </location>
</feature>
<feature type="compositionally biased region" description="Polar residues" evidence="3">
    <location>
        <begin position="884"/>
        <end position="915"/>
    </location>
</feature>
<dbReference type="SMART" id="SM00228">
    <property type="entry name" value="PDZ"/>
    <property type="match status" value="1"/>
</dbReference>
<feature type="region of interest" description="Disordered" evidence="3">
    <location>
        <begin position="493"/>
        <end position="688"/>
    </location>
</feature>
<feature type="compositionally biased region" description="Low complexity" evidence="3">
    <location>
        <begin position="995"/>
        <end position="1013"/>
    </location>
</feature>
<feature type="compositionally biased region" description="Polar residues" evidence="3">
    <location>
        <begin position="967"/>
        <end position="991"/>
    </location>
</feature>
<dbReference type="InterPro" id="IPR001660">
    <property type="entry name" value="SAM"/>
</dbReference>
<dbReference type="PROSITE" id="PS50105">
    <property type="entry name" value="SAM_DOMAIN"/>
    <property type="match status" value="1"/>
</dbReference>
<feature type="compositionally biased region" description="Basic and acidic residues" evidence="3">
    <location>
        <begin position="523"/>
        <end position="534"/>
    </location>
</feature>
<feature type="compositionally biased region" description="Low complexity" evidence="3">
    <location>
        <begin position="540"/>
        <end position="553"/>
    </location>
</feature>